<reference evidence="1 2" key="1">
    <citation type="submission" date="2014-04" db="EMBL/GenBank/DDBJ databases">
        <title>Whole genome of Muricauda olearia.</title>
        <authorList>
            <person name="Zhang X.-H."/>
            <person name="Tang K."/>
        </authorList>
    </citation>
    <scope>NUCLEOTIDE SEQUENCE [LARGE SCALE GENOMIC DNA]</scope>
    <source>
        <strain evidence="1 2">Th120</strain>
    </source>
</reference>
<comment type="caution">
    <text evidence="1">The sequence shown here is derived from an EMBL/GenBank/DDBJ whole genome shotgun (WGS) entry which is preliminary data.</text>
</comment>
<name>A0A444VLU4_9FLAO</name>
<dbReference type="RefSeq" id="WP_129654190.1">
    <property type="nucleotide sequence ID" value="NZ_ML142909.1"/>
</dbReference>
<evidence type="ECO:0000313" key="2">
    <source>
        <dbReference type="Proteomes" id="UP000290261"/>
    </source>
</evidence>
<sequence>MKEEKLKKSGLEEKVIKKIRDRAERQELLFETESLLPKKEEINKELEKFQLRNGRTTSIREIKHVIRDLAREYQPMFPNSKPFFSLIYKLNGWDGLNPNDFIKPPICAIWIKQFIYGRFDREVLPNLLAKENPLITGYIKKYKLFQFLNDEGLVYLEKYINDMIEVMKISKDWDDFEIKYTKLYPISVQLKLKLKNR</sequence>
<gene>
    <name evidence="1" type="ORF">DN53_13095</name>
</gene>
<dbReference type="AlphaFoldDB" id="A0A444VLU4"/>
<keyword evidence="2" id="KW-1185">Reference proteome</keyword>
<accession>A0A444VLU4</accession>
<dbReference type="Proteomes" id="UP000290261">
    <property type="component" value="Unassembled WGS sequence"/>
</dbReference>
<proteinExistence type="predicted"/>
<evidence type="ECO:0000313" key="1">
    <source>
        <dbReference type="EMBL" id="RYC51757.1"/>
    </source>
</evidence>
<protein>
    <submittedName>
        <fullName evidence="1">Uncharacterized protein</fullName>
    </submittedName>
</protein>
<organism evidence="1 2">
    <name type="scientific">Flagellimonas olearia</name>
    <dbReference type="NCBI Taxonomy" id="552546"/>
    <lineage>
        <taxon>Bacteria</taxon>
        <taxon>Pseudomonadati</taxon>
        <taxon>Bacteroidota</taxon>
        <taxon>Flavobacteriia</taxon>
        <taxon>Flavobacteriales</taxon>
        <taxon>Flavobacteriaceae</taxon>
        <taxon>Flagellimonas</taxon>
    </lineage>
</organism>
<dbReference type="EMBL" id="JJMP01000004">
    <property type="protein sequence ID" value="RYC51757.1"/>
    <property type="molecule type" value="Genomic_DNA"/>
</dbReference>